<comment type="caution">
    <text evidence="2">The sequence shown here is derived from an EMBL/GenBank/DDBJ whole genome shotgun (WGS) entry which is preliminary data.</text>
</comment>
<dbReference type="EMBL" id="JAMKFE010000001">
    <property type="protein sequence ID" value="MCM5678324.1"/>
    <property type="molecule type" value="Genomic_DNA"/>
</dbReference>
<evidence type="ECO:0000256" key="1">
    <source>
        <dbReference type="SAM" id="MobiDB-lite"/>
    </source>
</evidence>
<dbReference type="RefSeq" id="WP_251776458.1">
    <property type="nucleotide sequence ID" value="NZ_JAMKFE010000001.1"/>
</dbReference>
<keyword evidence="3" id="KW-1185">Reference proteome</keyword>
<feature type="compositionally biased region" description="Low complexity" evidence="1">
    <location>
        <begin position="9"/>
        <end position="21"/>
    </location>
</feature>
<gene>
    <name evidence="2" type="ORF">M8A51_02135</name>
</gene>
<feature type="region of interest" description="Disordered" evidence="1">
    <location>
        <begin position="1"/>
        <end position="42"/>
    </location>
</feature>
<sequence>MVLFNSKKGAPAARGGIASSRARVDAGFSASPPDARERRSWMDSSLDLKQGLDVIELDELPDELFGSLPASQ</sequence>
<organism evidence="2 3">
    <name type="scientific">Caldimonas mangrovi</name>
    <dbReference type="NCBI Taxonomy" id="2944811"/>
    <lineage>
        <taxon>Bacteria</taxon>
        <taxon>Pseudomonadati</taxon>
        <taxon>Pseudomonadota</taxon>
        <taxon>Betaproteobacteria</taxon>
        <taxon>Burkholderiales</taxon>
        <taxon>Sphaerotilaceae</taxon>
        <taxon>Caldimonas</taxon>
    </lineage>
</organism>
<accession>A0ABT0YHX1</accession>
<evidence type="ECO:0000313" key="3">
    <source>
        <dbReference type="Proteomes" id="UP001165541"/>
    </source>
</evidence>
<protein>
    <submittedName>
        <fullName evidence="2">Uncharacterized protein</fullName>
    </submittedName>
</protein>
<proteinExistence type="predicted"/>
<reference evidence="2" key="1">
    <citation type="submission" date="2022-05" db="EMBL/GenBank/DDBJ databases">
        <title>Schlegelella sp. nov., isolated from mangrove soil.</title>
        <authorList>
            <person name="Liu Y."/>
            <person name="Ge X."/>
            <person name="Liu W."/>
        </authorList>
    </citation>
    <scope>NUCLEOTIDE SEQUENCE</scope>
    <source>
        <strain evidence="2">S2-27</strain>
    </source>
</reference>
<evidence type="ECO:0000313" key="2">
    <source>
        <dbReference type="EMBL" id="MCM5678324.1"/>
    </source>
</evidence>
<name>A0ABT0YHX1_9BURK</name>
<dbReference type="Proteomes" id="UP001165541">
    <property type="component" value="Unassembled WGS sequence"/>
</dbReference>